<accession>A0A1X7KUD1</accession>
<feature type="domain" description="Xylose isomerase-like TIM barrel" evidence="1">
    <location>
        <begin position="32"/>
        <end position="227"/>
    </location>
</feature>
<dbReference type="EMBL" id="FXAZ01000003">
    <property type="protein sequence ID" value="SMG44847.1"/>
    <property type="molecule type" value="Genomic_DNA"/>
</dbReference>
<dbReference type="InterPro" id="IPR036237">
    <property type="entry name" value="Xyl_isomerase-like_sf"/>
</dbReference>
<dbReference type="AlphaFoldDB" id="A0A1X7KUD1"/>
<evidence type="ECO:0000313" key="2">
    <source>
        <dbReference type="EMBL" id="SMG44847.1"/>
    </source>
</evidence>
<evidence type="ECO:0000313" key="3">
    <source>
        <dbReference type="Proteomes" id="UP000193834"/>
    </source>
</evidence>
<gene>
    <name evidence="2" type="ORF">SAMN06295960_2692</name>
</gene>
<evidence type="ECO:0000259" key="1">
    <source>
        <dbReference type="Pfam" id="PF01261"/>
    </source>
</evidence>
<reference evidence="2 3" key="1">
    <citation type="submission" date="2017-04" db="EMBL/GenBank/DDBJ databases">
        <authorList>
            <person name="Afonso C.L."/>
            <person name="Miller P.J."/>
            <person name="Scott M.A."/>
            <person name="Spackman E."/>
            <person name="Goraichik I."/>
            <person name="Dimitrov K.M."/>
            <person name="Suarez D.L."/>
            <person name="Swayne D.E."/>
        </authorList>
    </citation>
    <scope>NUCLEOTIDE SEQUENCE [LARGE SCALE GENOMIC DNA]</scope>
    <source>
        <strain evidence="2 3">11</strain>
    </source>
</reference>
<name>A0A1X7KUD1_9BACL</name>
<sequence>MKVSVSGFSFNNSRVAGHMDIFSYIDTVHSQYGLTTIDLWNAFFSDTSRPIWRIADEKIVMQMKEALDDRGMTVANLAVDTAHLWNPDPEVREALHQNALSYLHAAEMLGAKSVRIDAVMHGDEDISDEAFDYVVSRYTEYAARAQAGGYWVGPENHTGFALVPETLQLISQSVNHPNYGVLLHLGRWHHAVQPTYTRSKLPAEEILAALRKSDHLLLPWTKHIHVDWKTLQQETALAHLHSIAGKGYDHYWAVEYNAPEQQVQAVGAALEQLQSFMSTEPLLQEDS</sequence>
<keyword evidence="3" id="KW-1185">Reference proteome</keyword>
<dbReference type="RefSeq" id="WP_085494859.1">
    <property type="nucleotide sequence ID" value="NZ_FXAZ01000003.1"/>
</dbReference>
<dbReference type="STRING" id="1852522.SAMN06295960_2692"/>
<dbReference type="OrthoDB" id="2843715at2"/>
<protein>
    <submittedName>
        <fullName evidence="2">Sugar phosphate isomerase/epimerase</fullName>
    </submittedName>
</protein>
<dbReference type="SUPFAM" id="SSF51658">
    <property type="entry name" value="Xylose isomerase-like"/>
    <property type="match status" value="1"/>
</dbReference>
<keyword evidence="2" id="KW-0413">Isomerase</keyword>
<dbReference type="Gene3D" id="3.20.20.150">
    <property type="entry name" value="Divalent-metal-dependent TIM barrel enzymes"/>
    <property type="match status" value="1"/>
</dbReference>
<dbReference type="Proteomes" id="UP000193834">
    <property type="component" value="Unassembled WGS sequence"/>
</dbReference>
<proteinExistence type="predicted"/>
<organism evidence="2 3">
    <name type="scientific">Paenibacillus aquistagni</name>
    <dbReference type="NCBI Taxonomy" id="1852522"/>
    <lineage>
        <taxon>Bacteria</taxon>
        <taxon>Bacillati</taxon>
        <taxon>Bacillota</taxon>
        <taxon>Bacilli</taxon>
        <taxon>Bacillales</taxon>
        <taxon>Paenibacillaceae</taxon>
        <taxon>Paenibacillus</taxon>
    </lineage>
</organism>
<dbReference type="GO" id="GO:0016853">
    <property type="term" value="F:isomerase activity"/>
    <property type="evidence" value="ECO:0007669"/>
    <property type="project" value="UniProtKB-KW"/>
</dbReference>
<dbReference type="Pfam" id="PF01261">
    <property type="entry name" value="AP_endonuc_2"/>
    <property type="match status" value="1"/>
</dbReference>
<dbReference type="InterPro" id="IPR013022">
    <property type="entry name" value="Xyl_isomerase-like_TIM-brl"/>
</dbReference>